<dbReference type="InterPro" id="IPR000836">
    <property type="entry name" value="PRTase_dom"/>
</dbReference>
<keyword evidence="4" id="KW-1185">Reference proteome</keyword>
<dbReference type="InterPro" id="IPR029057">
    <property type="entry name" value="PRTase-like"/>
</dbReference>
<feature type="domain" description="Phosphoribosyltransferase" evidence="2">
    <location>
        <begin position="158"/>
        <end position="248"/>
    </location>
</feature>
<evidence type="ECO:0000259" key="2">
    <source>
        <dbReference type="Pfam" id="PF00156"/>
    </source>
</evidence>
<sequence length="256" mass="28217">MRINGFTTPFRKAAGAVLGVLAYNRCPICRRELSRPKDASGPVCGDCASKLDITPSPCPRCAAPAGPYSADEQGCRLCARENYAFSRTVAIGVHEGLQRTALLAGQASHGEVILEWLTDRLWERRCEQLSAWNCDIVTAVPRHWTRRITTANNAAEVIGRRLARRLDRPFRPNLLSQTRWSKPQASLRPTARRKNLGDTFSITDHRVARDRTVLLCDDVMTTGTTAHRCSRALLDGGAKSVDVAVLLRGVGRLEAT</sequence>
<evidence type="ECO:0000256" key="1">
    <source>
        <dbReference type="ARBA" id="ARBA00008007"/>
    </source>
</evidence>
<dbReference type="EMBL" id="CP036268">
    <property type="protein sequence ID" value="QDT38952.1"/>
    <property type="molecule type" value="Genomic_DNA"/>
</dbReference>
<dbReference type="Pfam" id="PF00156">
    <property type="entry name" value="Pribosyltran"/>
    <property type="match status" value="1"/>
</dbReference>
<dbReference type="PANTHER" id="PTHR47505">
    <property type="entry name" value="DNA UTILIZATION PROTEIN YHGH"/>
    <property type="match status" value="1"/>
</dbReference>
<dbReference type="InterPro" id="IPR051910">
    <property type="entry name" value="ComF/GntX_DNA_util-trans"/>
</dbReference>
<dbReference type="PANTHER" id="PTHR47505:SF1">
    <property type="entry name" value="DNA UTILIZATION PROTEIN YHGH"/>
    <property type="match status" value="1"/>
</dbReference>
<dbReference type="Proteomes" id="UP000317318">
    <property type="component" value="Chromosome"/>
</dbReference>
<reference evidence="3 4" key="1">
    <citation type="submission" date="2019-02" db="EMBL/GenBank/DDBJ databases">
        <title>Deep-cultivation of Planctomycetes and their phenomic and genomic characterization uncovers novel biology.</title>
        <authorList>
            <person name="Wiegand S."/>
            <person name="Jogler M."/>
            <person name="Boedeker C."/>
            <person name="Pinto D."/>
            <person name="Vollmers J."/>
            <person name="Rivas-Marin E."/>
            <person name="Kohn T."/>
            <person name="Peeters S.H."/>
            <person name="Heuer A."/>
            <person name="Rast P."/>
            <person name="Oberbeckmann S."/>
            <person name="Bunk B."/>
            <person name="Jeske O."/>
            <person name="Meyerdierks A."/>
            <person name="Storesund J.E."/>
            <person name="Kallscheuer N."/>
            <person name="Luecker S."/>
            <person name="Lage O.M."/>
            <person name="Pohl T."/>
            <person name="Merkel B.J."/>
            <person name="Hornburger P."/>
            <person name="Mueller R.-W."/>
            <person name="Bruemmer F."/>
            <person name="Labrenz M."/>
            <person name="Spormann A.M."/>
            <person name="Op den Camp H."/>
            <person name="Overmann J."/>
            <person name="Amann R."/>
            <person name="Jetten M.S.M."/>
            <person name="Mascher T."/>
            <person name="Medema M.H."/>
            <person name="Devos D.P."/>
            <person name="Kaster A.-K."/>
            <person name="Ovreas L."/>
            <person name="Rohde M."/>
            <person name="Galperin M.Y."/>
            <person name="Jogler C."/>
        </authorList>
    </citation>
    <scope>NUCLEOTIDE SEQUENCE [LARGE SCALE GENOMIC DNA]</scope>
    <source>
        <strain evidence="3 4">Pan189</strain>
    </source>
</reference>
<dbReference type="Gene3D" id="3.40.50.2020">
    <property type="match status" value="1"/>
</dbReference>
<evidence type="ECO:0000313" key="3">
    <source>
        <dbReference type="EMBL" id="QDT38952.1"/>
    </source>
</evidence>
<dbReference type="KEGG" id="svp:Pan189_33520"/>
<accession>A0A517R505</accession>
<proteinExistence type="inferred from homology"/>
<dbReference type="SUPFAM" id="SSF53271">
    <property type="entry name" value="PRTase-like"/>
    <property type="match status" value="1"/>
</dbReference>
<comment type="similarity">
    <text evidence="1">Belongs to the ComF/GntX family.</text>
</comment>
<dbReference type="CDD" id="cd06223">
    <property type="entry name" value="PRTases_typeI"/>
    <property type="match status" value="1"/>
</dbReference>
<name>A0A517R505_9PLAN</name>
<protein>
    <submittedName>
        <fullName evidence="3">DNA utilization protein GntX</fullName>
    </submittedName>
</protein>
<dbReference type="AlphaFoldDB" id="A0A517R505"/>
<gene>
    <name evidence="3" type="ORF">Pan189_33520</name>
</gene>
<organism evidence="3 4">
    <name type="scientific">Stratiformator vulcanicus</name>
    <dbReference type="NCBI Taxonomy" id="2527980"/>
    <lineage>
        <taxon>Bacteria</taxon>
        <taxon>Pseudomonadati</taxon>
        <taxon>Planctomycetota</taxon>
        <taxon>Planctomycetia</taxon>
        <taxon>Planctomycetales</taxon>
        <taxon>Planctomycetaceae</taxon>
        <taxon>Stratiformator</taxon>
    </lineage>
</organism>
<evidence type="ECO:0000313" key="4">
    <source>
        <dbReference type="Proteomes" id="UP000317318"/>
    </source>
</evidence>